<name>A0ABU4TKR1_9PSEU</name>
<protein>
    <submittedName>
        <fullName evidence="1">Uncharacterized protein</fullName>
    </submittedName>
</protein>
<reference evidence="1 2" key="2">
    <citation type="submission" date="2023-11" db="EMBL/GenBank/DDBJ databases">
        <authorList>
            <person name="Lara A.C."/>
            <person name="Chronakova A."/>
        </authorList>
    </citation>
    <scope>NUCLEOTIDE SEQUENCE [LARGE SCALE GENOMIC DNA]</scope>
    <source>
        <strain evidence="1 2">BCCO 10_0798</strain>
    </source>
</reference>
<evidence type="ECO:0000313" key="1">
    <source>
        <dbReference type="EMBL" id="MDX8048507.1"/>
    </source>
</evidence>
<dbReference type="Proteomes" id="UP001271792">
    <property type="component" value="Unassembled WGS sequence"/>
</dbReference>
<organism evidence="1 2">
    <name type="scientific">Lentzea kristufekii</name>
    <dbReference type="NCBI Taxonomy" id="3095430"/>
    <lineage>
        <taxon>Bacteria</taxon>
        <taxon>Bacillati</taxon>
        <taxon>Actinomycetota</taxon>
        <taxon>Actinomycetes</taxon>
        <taxon>Pseudonocardiales</taxon>
        <taxon>Pseudonocardiaceae</taxon>
        <taxon>Lentzea</taxon>
    </lineage>
</organism>
<evidence type="ECO:0000313" key="2">
    <source>
        <dbReference type="Proteomes" id="UP001271792"/>
    </source>
</evidence>
<gene>
    <name evidence="1" type="ORF">SK571_03865</name>
</gene>
<comment type="caution">
    <text evidence="1">The sequence shown here is derived from an EMBL/GenBank/DDBJ whole genome shotgun (WGS) entry which is preliminary data.</text>
</comment>
<proteinExistence type="predicted"/>
<dbReference type="EMBL" id="JAXAVV010000002">
    <property type="protein sequence ID" value="MDX8048507.1"/>
    <property type="molecule type" value="Genomic_DNA"/>
</dbReference>
<accession>A0ABU4TKR1</accession>
<dbReference type="RefSeq" id="WP_319982625.1">
    <property type="nucleotide sequence ID" value="NZ_JAXAVV010000002.1"/>
</dbReference>
<keyword evidence="2" id="KW-1185">Reference proteome</keyword>
<sequence length="53" mass="5797">MNDNTMHIEKSRSLWNGRSTTFCGLTIPKPEKVWFPSLSGRPTCAACVANGGK</sequence>
<reference evidence="1 2" key="1">
    <citation type="submission" date="2023-11" db="EMBL/GenBank/DDBJ databases">
        <title>Lentzea sokolovensis, sp. nov., Lentzea kristufkii, sp. nov., and Lentzea miocenensis, sp. nov., rare actinobacteria from Sokolov Coal Basin, Miocene lacustrine sediment, Czech Republic.</title>
        <authorList>
            <person name="Lara A."/>
            <person name="Kotroba L."/>
            <person name="Nouioui I."/>
            <person name="Neumann-Schaal M."/>
            <person name="Mast Y."/>
            <person name="Chronakova A."/>
        </authorList>
    </citation>
    <scope>NUCLEOTIDE SEQUENCE [LARGE SCALE GENOMIC DNA]</scope>
    <source>
        <strain evidence="1 2">BCCO 10_0798</strain>
    </source>
</reference>